<evidence type="ECO:0000313" key="3">
    <source>
        <dbReference type="Proteomes" id="UP000824469"/>
    </source>
</evidence>
<dbReference type="InterPro" id="IPR011249">
    <property type="entry name" value="Metalloenz_LuxS/M16"/>
</dbReference>
<accession>A0AA38FHD6</accession>
<comment type="caution">
    <text evidence="2">The sequence shown here is derived from an EMBL/GenBank/DDBJ whole genome shotgun (WGS) entry which is preliminary data.</text>
</comment>
<protein>
    <recommendedName>
        <fullName evidence="1">Peptidase M16 C-terminal domain-containing protein</fullName>
    </recommendedName>
</protein>
<dbReference type="EMBL" id="JAHRHJ020000009">
    <property type="protein sequence ID" value="KAH9302963.1"/>
    <property type="molecule type" value="Genomic_DNA"/>
</dbReference>
<feature type="non-terminal residue" evidence="2">
    <location>
        <position position="642"/>
    </location>
</feature>
<dbReference type="Pfam" id="PF05193">
    <property type="entry name" value="Peptidase_M16_C"/>
    <property type="match status" value="1"/>
</dbReference>
<dbReference type="InterPro" id="IPR050626">
    <property type="entry name" value="Peptidase_M16"/>
</dbReference>
<feature type="domain" description="Peptidase M16 C-terminal" evidence="1">
    <location>
        <begin position="326"/>
        <end position="555"/>
    </location>
</feature>
<keyword evidence="3" id="KW-1185">Reference proteome</keyword>
<dbReference type="SUPFAM" id="SSF63411">
    <property type="entry name" value="LuxS/MPP-like metallohydrolase"/>
    <property type="match status" value="2"/>
</dbReference>
<evidence type="ECO:0000313" key="2">
    <source>
        <dbReference type="EMBL" id="KAH9302963.1"/>
    </source>
</evidence>
<dbReference type="AlphaFoldDB" id="A0AA38FHD6"/>
<dbReference type="GO" id="GO:0046872">
    <property type="term" value="F:metal ion binding"/>
    <property type="evidence" value="ECO:0007669"/>
    <property type="project" value="InterPro"/>
</dbReference>
<proteinExistence type="predicted"/>
<dbReference type="Proteomes" id="UP000824469">
    <property type="component" value="Unassembled WGS sequence"/>
</dbReference>
<gene>
    <name evidence="2" type="ORF">KI387_014546</name>
</gene>
<dbReference type="PANTHER" id="PTHR43690">
    <property type="entry name" value="NARDILYSIN"/>
    <property type="match status" value="1"/>
</dbReference>
<organism evidence="2 3">
    <name type="scientific">Taxus chinensis</name>
    <name type="common">Chinese yew</name>
    <name type="synonym">Taxus wallichiana var. chinensis</name>
    <dbReference type="NCBI Taxonomy" id="29808"/>
    <lineage>
        <taxon>Eukaryota</taxon>
        <taxon>Viridiplantae</taxon>
        <taxon>Streptophyta</taxon>
        <taxon>Embryophyta</taxon>
        <taxon>Tracheophyta</taxon>
        <taxon>Spermatophyta</taxon>
        <taxon>Pinopsida</taxon>
        <taxon>Pinidae</taxon>
        <taxon>Conifers II</taxon>
        <taxon>Cupressales</taxon>
        <taxon>Taxaceae</taxon>
        <taxon>Taxus</taxon>
    </lineage>
</organism>
<evidence type="ECO:0000259" key="1">
    <source>
        <dbReference type="Pfam" id="PF05193"/>
    </source>
</evidence>
<dbReference type="OMA" id="LICTHEN"/>
<dbReference type="InterPro" id="IPR007863">
    <property type="entry name" value="Peptidase_M16_C"/>
</dbReference>
<reference evidence="2 3" key="1">
    <citation type="journal article" date="2021" name="Nat. Plants">
        <title>The Taxus genome provides insights into paclitaxel biosynthesis.</title>
        <authorList>
            <person name="Xiong X."/>
            <person name="Gou J."/>
            <person name="Liao Q."/>
            <person name="Li Y."/>
            <person name="Zhou Q."/>
            <person name="Bi G."/>
            <person name="Li C."/>
            <person name="Du R."/>
            <person name="Wang X."/>
            <person name="Sun T."/>
            <person name="Guo L."/>
            <person name="Liang H."/>
            <person name="Lu P."/>
            <person name="Wu Y."/>
            <person name="Zhang Z."/>
            <person name="Ro D.K."/>
            <person name="Shang Y."/>
            <person name="Huang S."/>
            <person name="Yan J."/>
        </authorList>
    </citation>
    <scope>NUCLEOTIDE SEQUENCE [LARGE SCALE GENOMIC DNA]</scope>
    <source>
        <strain evidence="2">Ta-2019</strain>
    </source>
</reference>
<dbReference type="PANTHER" id="PTHR43690:SF33">
    <property type="entry name" value="STROMAL PROCESSING PEPTIDASE, CHLOROPLASTIC"/>
    <property type="match status" value="1"/>
</dbReference>
<sequence>MVSACLLEALMFMKLLSQIRTFFERVYKSEPYLKSLTPNVFAQVNSAGAKVLEYITDFGKPHAPLPAAIVACVPKTVHKDGSGDVEFRILPEEIISAINEGLNGSIEPEPELEVPKELISASQLEHLWSQQKPSFVPVHQDGTVLKLVDKDTGIVQRQLSNGIHINYKVSQNEAKGGVLRLVVSGGRAIEIPGAQGAVIVGVRTLSESGRVDGFSREQVELFCVNHLINCALESTEEFICMEFHFNLRDGGMRAAFQLLHMVIEHNVWLEDAFDRATQLYLSHYRAMPKSLERATAHRLMRAMLKGDERFVEPSPQTIQQLTLPIVKAAVLKQFVTDNMEVSIVGDFTEEDIEACVLDYLGTVTARKSDRKAADEFPVTFQTSYTNLQSQQVFLKDTDERACAYIAGPTPNRWGFTIDGQDLNNIMEPVPNSLTEEQAWSLAPNEMEVMKDGDGKLFWKKQNHHHSLYCCVTLTLLAEIINSRLFTTVRDSLGLTYDVSFELNLYDRLKFGWFVISVTSTPAKVNKAVDACKNVLRGVNSSRITQRELDRAKRTLLMRHESDVKSNPYWLGLLTHLQSPSVPKKDISCIRDLASYYESTTIDDVYNTYSYLKVDDDSLFSCIGVAGSQVGEDMPGIEIEEGG</sequence>
<dbReference type="Gene3D" id="3.30.830.10">
    <property type="entry name" value="Metalloenzyme, LuxS/M16 peptidase-like"/>
    <property type="match status" value="2"/>
</dbReference>
<name>A0AA38FHD6_TAXCH</name>